<dbReference type="InterPro" id="IPR020843">
    <property type="entry name" value="ER"/>
</dbReference>
<dbReference type="PANTHER" id="PTHR11695">
    <property type="entry name" value="ALCOHOL DEHYDROGENASE RELATED"/>
    <property type="match status" value="1"/>
</dbReference>
<dbReference type="PANTHER" id="PTHR11695:SF294">
    <property type="entry name" value="RETICULON-4-INTERACTING PROTEIN 1, MITOCHONDRIAL"/>
    <property type="match status" value="1"/>
</dbReference>
<sequence>MMSLEFQFQNNDVATEPKQSIRAVATECQTLFDESLVHNISLSTYTRRAEHRFLLWASFLGVYADDQQSLDNRLQFSPEMRDLNLLMLRVLKRNLKHVLAESPLVHAHVLNGPVYSIDGALDRLHRLASVIRNEQVKFLLHVKRPPPSEWHYPDYKLLPHVFEAWLRRRFSDSSIQVQCRHGNFVFNLPENEEITGDDDLEIQKLRGKDTLPAHRVAGSSVWATRAGFSYQSQVATAPTYTSPSGYDLSTVPKPTIIDDDDVLIKIHAASINPVDVKKAAGVFKMAIKEEFPYKIGYDAAGVAVEVGKGVTRLKVGDEVYTRLPEAGRGAWSEFAKCPDHYVSLKPKGLSFADAASLPLAGVTALQVLGQYKDSLEGKAVFIPAGLSGTGAIACQLAKNVFHAGKVITTVSTAKVPKVSELLGEGTVDQIIDYTKEKISEAIPPKSVDFCFDTTGQAMKFLSLMVPSTGMIVSISTTPSASTLQASSVMRRPDNPRIPFAGRVFLDAADAIRRLRAWRWGVTYMYHFLDPNREDLDKLTGYVDSGKVKPVVGARVDMRDIKAVREACDQTYKGKGGLGKTVFEVIKD</sequence>
<dbReference type="Proteomes" id="UP000574317">
    <property type="component" value="Unassembled WGS sequence"/>
</dbReference>
<protein>
    <submittedName>
        <fullName evidence="2">Alcohol dehydrogenase</fullName>
    </submittedName>
</protein>
<keyword evidence="3" id="KW-1185">Reference proteome</keyword>
<dbReference type="Pfam" id="PF13602">
    <property type="entry name" value="ADH_zinc_N_2"/>
    <property type="match status" value="1"/>
</dbReference>
<dbReference type="Gene3D" id="3.90.180.10">
    <property type="entry name" value="Medium-chain alcohol dehydrogenases, catalytic domain"/>
    <property type="match status" value="1"/>
</dbReference>
<dbReference type="CDD" id="cd05289">
    <property type="entry name" value="MDR_like_2"/>
    <property type="match status" value="1"/>
</dbReference>
<dbReference type="InterPro" id="IPR050700">
    <property type="entry name" value="YIM1/Zinc_Alcohol_DH_Fams"/>
</dbReference>
<dbReference type="GO" id="GO:0005739">
    <property type="term" value="C:mitochondrion"/>
    <property type="evidence" value="ECO:0007669"/>
    <property type="project" value="TreeGrafter"/>
</dbReference>
<organism evidence="2 3">
    <name type="scientific">Fusarium napiforme</name>
    <dbReference type="NCBI Taxonomy" id="42672"/>
    <lineage>
        <taxon>Eukaryota</taxon>
        <taxon>Fungi</taxon>
        <taxon>Dikarya</taxon>
        <taxon>Ascomycota</taxon>
        <taxon>Pezizomycotina</taxon>
        <taxon>Sordariomycetes</taxon>
        <taxon>Hypocreomycetidae</taxon>
        <taxon>Hypocreales</taxon>
        <taxon>Nectriaceae</taxon>
        <taxon>Fusarium</taxon>
        <taxon>Fusarium fujikuroi species complex</taxon>
    </lineage>
</organism>
<dbReference type="EMBL" id="JAAOAO010000291">
    <property type="protein sequence ID" value="KAF5549965.1"/>
    <property type="molecule type" value="Genomic_DNA"/>
</dbReference>
<dbReference type="Pfam" id="PF08240">
    <property type="entry name" value="ADH_N"/>
    <property type="match status" value="1"/>
</dbReference>
<dbReference type="SMART" id="SM00829">
    <property type="entry name" value="PKS_ER"/>
    <property type="match status" value="1"/>
</dbReference>
<evidence type="ECO:0000313" key="2">
    <source>
        <dbReference type="EMBL" id="KAF5549965.1"/>
    </source>
</evidence>
<accession>A0A8H5J9H8</accession>
<reference evidence="2 3" key="1">
    <citation type="submission" date="2020-05" db="EMBL/GenBank/DDBJ databases">
        <title>Identification and distribution of gene clusters putatively required for synthesis of sphingolipid metabolism inhibitors in phylogenetically diverse species of the filamentous fungus Fusarium.</title>
        <authorList>
            <person name="Kim H.-S."/>
            <person name="Busman M."/>
            <person name="Brown D.W."/>
            <person name="Divon H."/>
            <person name="Uhlig S."/>
            <person name="Proctor R.H."/>
        </authorList>
    </citation>
    <scope>NUCLEOTIDE SEQUENCE [LARGE SCALE GENOMIC DNA]</scope>
    <source>
        <strain evidence="2 3">NRRL 25196</strain>
    </source>
</reference>
<dbReference type="InterPro" id="IPR036291">
    <property type="entry name" value="NAD(P)-bd_dom_sf"/>
</dbReference>
<dbReference type="SUPFAM" id="SSF50129">
    <property type="entry name" value="GroES-like"/>
    <property type="match status" value="1"/>
</dbReference>
<dbReference type="InterPro" id="IPR013154">
    <property type="entry name" value="ADH-like_N"/>
</dbReference>
<proteinExistence type="predicted"/>
<evidence type="ECO:0000313" key="3">
    <source>
        <dbReference type="Proteomes" id="UP000574317"/>
    </source>
</evidence>
<evidence type="ECO:0000259" key="1">
    <source>
        <dbReference type="SMART" id="SM00829"/>
    </source>
</evidence>
<dbReference type="Gene3D" id="3.40.50.720">
    <property type="entry name" value="NAD(P)-binding Rossmann-like Domain"/>
    <property type="match status" value="1"/>
</dbReference>
<gene>
    <name evidence="2" type="ORF">FNAPI_7882</name>
</gene>
<dbReference type="SUPFAM" id="SSF51735">
    <property type="entry name" value="NAD(P)-binding Rossmann-fold domains"/>
    <property type="match status" value="1"/>
</dbReference>
<dbReference type="GO" id="GO:0016491">
    <property type="term" value="F:oxidoreductase activity"/>
    <property type="evidence" value="ECO:0007669"/>
    <property type="project" value="InterPro"/>
</dbReference>
<dbReference type="AlphaFoldDB" id="A0A8H5J9H8"/>
<feature type="domain" description="Enoyl reductase (ER)" evidence="1">
    <location>
        <begin position="241"/>
        <end position="582"/>
    </location>
</feature>
<name>A0A8H5J9H8_9HYPO</name>
<comment type="caution">
    <text evidence="2">The sequence shown here is derived from an EMBL/GenBank/DDBJ whole genome shotgun (WGS) entry which is preliminary data.</text>
</comment>
<dbReference type="InterPro" id="IPR011032">
    <property type="entry name" value="GroES-like_sf"/>
</dbReference>